<evidence type="ECO:0000313" key="3">
    <source>
        <dbReference type="Proteomes" id="UP000521943"/>
    </source>
</evidence>
<accession>A0A8H6HDX6</accession>
<feature type="region of interest" description="Disordered" evidence="1">
    <location>
        <begin position="145"/>
        <end position="229"/>
    </location>
</feature>
<feature type="region of interest" description="Disordered" evidence="1">
    <location>
        <begin position="1"/>
        <end position="29"/>
    </location>
</feature>
<comment type="caution">
    <text evidence="2">The sequence shown here is derived from an EMBL/GenBank/DDBJ whole genome shotgun (WGS) entry which is preliminary data.</text>
</comment>
<dbReference type="Proteomes" id="UP000521943">
    <property type="component" value="Unassembled WGS sequence"/>
</dbReference>
<feature type="compositionally biased region" description="Basic and acidic residues" evidence="1">
    <location>
        <begin position="84"/>
        <end position="96"/>
    </location>
</feature>
<feature type="compositionally biased region" description="Polar residues" evidence="1">
    <location>
        <begin position="169"/>
        <end position="178"/>
    </location>
</feature>
<gene>
    <name evidence="2" type="ORF">DFP72DRAFT_82163</name>
</gene>
<sequence length="229" mass="25547">MHRPCQLNLDPHPSPNLSKHPSIRSHAGPFRRLQHLSRRVSNALQRDLPSVQRDRSDIRRPRQLAQRARPPPSTLVSQHPALVDQHDAQPRSERPHHPSITAKSGIRTSLDFCRSTKTMEETVHGRHPSLQPAFEPTQVKNTTNSLLDACSDTPNPTPHPIRPHAPSLNRVSEQQTAERQLPVHRTTPQSSFNSRATPTRPSQTTSNSNSRQDDAAPTLARKGRVAPAA</sequence>
<evidence type="ECO:0000256" key="1">
    <source>
        <dbReference type="SAM" id="MobiDB-lite"/>
    </source>
</evidence>
<reference evidence="2 3" key="1">
    <citation type="submission" date="2020-07" db="EMBL/GenBank/DDBJ databases">
        <title>Comparative genomics of pyrophilous fungi reveals a link between fire events and developmental genes.</title>
        <authorList>
            <consortium name="DOE Joint Genome Institute"/>
            <person name="Steindorff A.S."/>
            <person name="Carver A."/>
            <person name="Calhoun S."/>
            <person name="Stillman K."/>
            <person name="Liu H."/>
            <person name="Lipzen A."/>
            <person name="Pangilinan J."/>
            <person name="Labutti K."/>
            <person name="Bruns T.D."/>
            <person name="Grigoriev I.V."/>
        </authorList>
    </citation>
    <scope>NUCLEOTIDE SEQUENCE [LARGE SCALE GENOMIC DNA]</scope>
    <source>
        <strain evidence="2 3">CBS 144469</strain>
    </source>
</reference>
<feature type="region of interest" description="Disordered" evidence="1">
    <location>
        <begin position="42"/>
        <end position="108"/>
    </location>
</feature>
<keyword evidence="3" id="KW-1185">Reference proteome</keyword>
<protein>
    <submittedName>
        <fullName evidence="2">Uncharacterized protein</fullName>
    </submittedName>
</protein>
<dbReference type="EMBL" id="JACGCI010000122">
    <property type="protein sequence ID" value="KAF6744427.1"/>
    <property type="molecule type" value="Genomic_DNA"/>
</dbReference>
<evidence type="ECO:0000313" key="2">
    <source>
        <dbReference type="EMBL" id="KAF6744427.1"/>
    </source>
</evidence>
<name>A0A8H6HDX6_9AGAR</name>
<feature type="compositionally biased region" description="Polar residues" evidence="1">
    <location>
        <begin position="186"/>
        <end position="210"/>
    </location>
</feature>
<dbReference type="AlphaFoldDB" id="A0A8H6HDX6"/>
<organism evidence="2 3">
    <name type="scientific">Ephemerocybe angulata</name>
    <dbReference type="NCBI Taxonomy" id="980116"/>
    <lineage>
        <taxon>Eukaryota</taxon>
        <taxon>Fungi</taxon>
        <taxon>Dikarya</taxon>
        <taxon>Basidiomycota</taxon>
        <taxon>Agaricomycotina</taxon>
        <taxon>Agaricomycetes</taxon>
        <taxon>Agaricomycetidae</taxon>
        <taxon>Agaricales</taxon>
        <taxon>Agaricineae</taxon>
        <taxon>Psathyrellaceae</taxon>
        <taxon>Ephemerocybe</taxon>
    </lineage>
</organism>
<proteinExistence type="predicted"/>